<organism evidence="3 4">
    <name type="scientific">Pseudocohnilembus persalinus</name>
    <name type="common">Ciliate</name>
    <dbReference type="NCBI Taxonomy" id="266149"/>
    <lineage>
        <taxon>Eukaryota</taxon>
        <taxon>Sar</taxon>
        <taxon>Alveolata</taxon>
        <taxon>Ciliophora</taxon>
        <taxon>Intramacronucleata</taxon>
        <taxon>Oligohymenophorea</taxon>
        <taxon>Scuticociliatia</taxon>
        <taxon>Philasterida</taxon>
        <taxon>Pseudocohnilembidae</taxon>
        <taxon>Pseudocohnilembus</taxon>
    </lineage>
</organism>
<feature type="region of interest" description="Disordered" evidence="2">
    <location>
        <begin position="262"/>
        <end position="297"/>
    </location>
</feature>
<evidence type="ECO:0000313" key="3">
    <source>
        <dbReference type="EMBL" id="KRX05255.1"/>
    </source>
</evidence>
<evidence type="ECO:0000313" key="4">
    <source>
        <dbReference type="Proteomes" id="UP000054937"/>
    </source>
</evidence>
<keyword evidence="4" id="KW-1185">Reference proteome</keyword>
<feature type="compositionally biased region" description="Low complexity" evidence="2">
    <location>
        <begin position="283"/>
        <end position="293"/>
    </location>
</feature>
<evidence type="ECO:0000256" key="2">
    <source>
        <dbReference type="SAM" id="MobiDB-lite"/>
    </source>
</evidence>
<proteinExistence type="predicted"/>
<feature type="coiled-coil region" evidence="1">
    <location>
        <begin position="1018"/>
        <end position="1045"/>
    </location>
</feature>
<sequence>MQDLNPGNHIFHDKSKTPKILRDIKSGELQKIEIQNFYDKQEKQQKNQTQYKFINDDNSTSKPRYQEIQNQLYDIQNKYENKRPIKSAAIRNLSNQNFSQKNKILANDINKRQKTATLSEKKNNPRNMSISRQQKFQENQNQFNQNQNNKKGANTNFRIKKQQLFPNKNKASQKIQSEVNPEQFLASLQSEKTHLNLDVIDNYRSQQYFLNFGQSEKQQNNTNFKIDISEPVTQYQKSFISQEKQTESEKQFVIQNQEYKDQKLEEKQEIRKSSKKFTKQKNQDQNLNQNEKNFQSNGKLSAQYKIYAQKENQDNSTNNNNNNKLQKIQIVQKAIRKNTQNNQQNSQAPNNNNYNNNIAQEIAQPPFKPVPIWTPVNSPLKKIRPSKISNFSNYTKSVIDTKSETNDNSFTLEQKQQAVVELNKQILLDKLDEQNNIQNKQENYYDDLKNDNQQIQQIIYQENDPQIQQNQQKQQQQQQFQNSQQEINQDKQQLQNQKNQQKTLNDFQYPFPISSQTQISLQQQNNDDIQELLSQNPLLKLKQKGIKQFSAKVREKSALLTNNNEINKNISPFLIIHFEEVFMIQDTANFWNNKFNDEELIQVRFRQDVKKCLRSLVRGYTIILIFRNNSKFSKNIFLHLFRNNYNFDAAYYIDDNCYQFTSNQNNKNISEIKKNDYNYTMGVNYEQIFQDFMYSNFKNKKNAFNQTQFKNVMKNKYLKVLILNSINNFTSIAKQLKNQQKKLEQDFIYENQGQKNQENLDSILIKNGMQENNSFQNKIPIIPYLNQKKVKIIYIKTIQQKQGQQNLNLQNQQQNQAFNLNPGFQQQQVITNTNLQDCSIILDITHSFMQKVYGNIGNNYNNNRKFQNNNINKKNNDTQSLISSSQTVQNSYNKVYFKQGNFYFFQLEMDNLLKQQIKNEISLIYKEQYIQDIHAIRQKNKNNKEKIEYEIDQKMEIFRDQTVQEIKEKSKNQDIKPPQNLYSIVADLVSRNKNIFNSIYKGNLQKKYKDKLNLLEIYQKKQKIIEGLQFDIQNLEKNQQNQIKQTTESFFSGLNQNKQQNYKSHQQNYNNNNYNQNQNQYQEIFMEDQKNYQQNIQDQIEIISHENLPYFAEMQFNQGFYLCQEIINNLPQNQNQQFNNKR</sequence>
<feature type="region of interest" description="Disordered" evidence="2">
    <location>
        <begin position="465"/>
        <end position="500"/>
    </location>
</feature>
<dbReference type="AlphaFoldDB" id="A0A0V0QST6"/>
<reference evidence="3 4" key="1">
    <citation type="journal article" date="2015" name="Sci. Rep.">
        <title>Genome of the facultative scuticociliatosis pathogen Pseudocohnilembus persalinus provides insight into its virulence through horizontal gene transfer.</title>
        <authorList>
            <person name="Xiong J."/>
            <person name="Wang G."/>
            <person name="Cheng J."/>
            <person name="Tian M."/>
            <person name="Pan X."/>
            <person name="Warren A."/>
            <person name="Jiang C."/>
            <person name="Yuan D."/>
            <person name="Miao W."/>
        </authorList>
    </citation>
    <scope>NUCLEOTIDE SEQUENCE [LARGE SCALE GENOMIC DNA]</scope>
    <source>
        <strain evidence="3">36N120E</strain>
    </source>
</reference>
<feature type="region of interest" description="Disordered" evidence="2">
    <location>
        <begin position="41"/>
        <end position="62"/>
    </location>
</feature>
<dbReference type="Proteomes" id="UP000054937">
    <property type="component" value="Unassembled WGS sequence"/>
</dbReference>
<keyword evidence="1" id="KW-0175">Coiled coil</keyword>
<gene>
    <name evidence="3" type="ORF">PPERSA_00556</name>
</gene>
<name>A0A0V0QST6_PSEPJ</name>
<dbReference type="InParanoid" id="A0A0V0QST6"/>
<evidence type="ECO:0000256" key="1">
    <source>
        <dbReference type="SAM" id="Coils"/>
    </source>
</evidence>
<feature type="compositionally biased region" description="Polar residues" evidence="2">
    <location>
        <begin position="46"/>
        <end position="62"/>
    </location>
</feature>
<comment type="caution">
    <text evidence="3">The sequence shown here is derived from an EMBL/GenBank/DDBJ whole genome shotgun (WGS) entry which is preliminary data.</text>
</comment>
<accession>A0A0V0QST6</accession>
<protein>
    <submittedName>
        <fullName evidence="3">Uncharacterized protein</fullName>
    </submittedName>
</protein>
<dbReference type="EMBL" id="LDAU01000109">
    <property type="protein sequence ID" value="KRX05255.1"/>
    <property type="molecule type" value="Genomic_DNA"/>
</dbReference>
<dbReference type="OMA" id="NFNICIF"/>
<feature type="compositionally biased region" description="Basic and acidic residues" evidence="2">
    <location>
        <begin position="262"/>
        <end position="272"/>
    </location>
</feature>